<dbReference type="Proteomes" id="UP001552299">
    <property type="component" value="Unassembled WGS sequence"/>
</dbReference>
<reference evidence="1 2" key="1">
    <citation type="journal article" date="2024" name="Plant Biotechnol. J.">
        <title>Dendrobium thyrsiflorum genome and its molecular insights into genes involved in important horticultural traits.</title>
        <authorList>
            <person name="Chen B."/>
            <person name="Wang J.Y."/>
            <person name="Zheng P.J."/>
            <person name="Li K.L."/>
            <person name="Liang Y.M."/>
            <person name="Chen X.F."/>
            <person name="Zhang C."/>
            <person name="Zhao X."/>
            <person name="He X."/>
            <person name="Zhang G.Q."/>
            <person name="Liu Z.J."/>
            <person name="Xu Q."/>
        </authorList>
    </citation>
    <scope>NUCLEOTIDE SEQUENCE [LARGE SCALE GENOMIC DNA]</scope>
    <source>
        <strain evidence="1">GZMU011</strain>
    </source>
</reference>
<dbReference type="AlphaFoldDB" id="A0ABD0UUD9"/>
<organism evidence="1 2">
    <name type="scientific">Dendrobium thyrsiflorum</name>
    <name type="common">Pinecone-like raceme dendrobium</name>
    <name type="synonym">Orchid</name>
    <dbReference type="NCBI Taxonomy" id="117978"/>
    <lineage>
        <taxon>Eukaryota</taxon>
        <taxon>Viridiplantae</taxon>
        <taxon>Streptophyta</taxon>
        <taxon>Embryophyta</taxon>
        <taxon>Tracheophyta</taxon>
        <taxon>Spermatophyta</taxon>
        <taxon>Magnoliopsida</taxon>
        <taxon>Liliopsida</taxon>
        <taxon>Asparagales</taxon>
        <taxon>Orchidaceae</taxon>
        <taxon>Epidendroideae</taxon>
        <taxon>Malaxideae</taxon>
        <taxon>Dendrobiinae</taxon>
        <taxon>Dendrobium</taxon>
    </lineage>
</organism>
<dbReference type="EMBL" id="JANQDX010000013">
    <property type="protein sequence ID" value="KAL0913902.1"/>
    <property type="molecule type" value="Genomic_DNA"/>
</dbReference>
<sequence length="277" mass="28206">MVLAAVTVPVAELLVEVEGAEAPAGDMDPPESNMALAMALAMVTMALVMAEGAAADQVVAMVACRSTVEGRVAVEESEVVVGTVPVAIMELAMVAEEEAEGEVVMEPAAITVLAMEVEEGPVGEADMELEAITVSVTGVEEGPVREAGTAPVETMAEAMEAEVVMAAVAEADMEGKMEVEMEVEEAQVAVVGMVVVPAANMEVGTVVGVGAVVEGDMELEEIMEQVMAAVAAPEVELVVADTVVPAAADLAGAMVAAGAADMGLLRNTHHEFIKCAD</sequence>
<evidence type="ECO:0000313" key="1">
    <source>
        <dbReference type="EMBL" id="KAL0913902.1"/>
    </source>
</evidence>
<keyword evidence="2" id="KW-1185">Reference proteome</keyword>
<protein>
    <submittedName>
        <fullName evidence="1">Uncharacterized protein</fullName>
    </submittedName>
</protein>
<comment type="caution">
    <text evidence="1">The sequence shown here is derived from an EMBL/GenBank/DDBJ whole genome shotgun (WGS) entry which is preliminary data.</text>
</comment>
<evidence type="ECO:0000313" key="2">
    <source>
        <dbReference type="Proteomes" id="UP001552299"/>
    </source>
</evidence>
<gene>
    <name evidence="1" type="ORF">M5K25_017394</name>
</gene>
<accession>A0ABD0UUD9</accession>
<name>A0ABD0UUD9_DENTH</name>
<proteinExistence type="predicted"/>